<evidence type="ECO:0000256" key="7">
    <source>
        <dbReference type="ARBA" id="ARBA00022801"/>
    </source>
</evidence>
<dbReference type="Pfam" id="PF11867">
    <property type="entry name" value="T1RH-like_C"/>
    <property type="match status" value="1"/>
</dbReference>
<dbReference type="OrthoDB" id="9758243at2"/>
<dbReference type="InterPro" id="IPR007409">
    <property type="entry name" value="Restrct_endonuc_type1_HsdR_N"/>
</dbReference>
<evidence type="ECO:0000256" key="1">
    <source>
        <dbReference type="ARBA" id="ARBA00000851"/>
    </source>
</evidence>
<dbReference type="Gene3D" id="3.40.50.300">
    <property type="entry name" value="P-loop containing nucleotide triphosphate hydrolases"/>
    <property type="match status" value="2"/>
</dbReference>
<dbReference type="NCBIfam" id="TIGR00348">
    <property type="entry name" value="hsdR"/>
    <property type="match status" value="1"/>
</dbReference>
<keyword evidence="4 10" id="KW-0547">Nucleotide-binding</keyword>
<dbReference type="CDD" id="cd18800">
    <property type="entry name" value="SF2_C_EcoR124I-like"/>
    <property type="match status" value="1"/>
</dbReference>
<feature type="domain" description="Helicase ATP-binding" evidence="11">
    <location>
        <begin position="283"/>
        <end position="463"/>
    </location>
</feature>
<dbReference type="RefSeq" id="WP_129087125.1">
    <property type="nucleotide sequence ID" value="NZ_CP053836.1"/>
</dbReference>
<keyword evidence="6" id="KW-0255">Endonuclease</keyword>
<comment type="function">
    <text evidence="10">Subunit R is required for both nuclease and ATPase activities, but not for modification.</text>
</comment>
<protein>
    <recommendedName>
        <fullName evidence="10">Type I restriction enzyme endonuclease subunit</fullName>
        <shortName evidence="10">R protein</shortName>
        <ecNumber evidence="10">3.1.21.3</ecNumber>
    </recommendedName>
</protein>
<comment type="subunit">
    <text evidence="10">The type I restriction/modification system is composed of three polypeptides R, M and S.</text>
</comment>
<evidence type="ECO:0000313" key="13">
    <source>
        <dbReference type="Proteomes" id="UP000289758"/>
    </source>
</evidence>
<dbReference type="GO" id="GO:0005524">
    <property type="term" value="F:ATP binding"/>
    <property type="evidence" value="ECO:0007669"/>
    <property type="project" value="UniProtKB-KW"/>
</dbReference>
<evidence type="ECO:0000259" key="11">
    <source>
        <dbReference type="PROSITE" id="PS51192"/>
    </source>
</evidence>
<dbReference type="SMART" id="SM00487">
    <property type="entry name" value="DEXDc"/>
    <property type="match status" value="1"/>
</dbReference>
<gene>
    <name evidence="12" type="ORF">CRV07_07555</name>
</gene>
<dbReference type="Proteomes" id="UP000289758">
    <property type="component" value="Unassembled WGS sequence"/>
</dbReference>
<accession>A0A4Q1ALA1</accession>
<evidence type="ECO:0000256" key="3">
    <source>
        <dbReference type="ARBA" id="ARBA00022722"/>
    </source>
</evidence>
<dbReference type="InterPro" id="IPR040980">
    <property type="entry name" value="SWI2_SNF2"/>
</dbReference>
<keyword evidence="3" id="KW-0540">Nuclease</keyword>
<dbReference type="InterPro" id="IPR051268">
    <property type="entry name" value="Type-I_R_enzyme_R_subunit"/>
</dbReference>
<organism evidence="12 13">
    <name type="scientific">Halarcobacter ebronensis</name>
    <dbReference type="NCBI Taxonomy" id="1462615"/>
    <lineage>
        <taxon>Bacteria</taxon>
        <taxon>Pseudomonadati</taxon>
        <taxon>Campylobacterota</taxon>
        <taxon>Epsilonproteobacteria</taxon>
        <taxon>Campylobacterales</taxon>
        <taxon>Arcobacteraceae</taxon>
        <taxon>Halarcobacter</taxon>
    </lineage>
</organism>
<dbReference type="EC" id="3.1.21.3" evidence="10"/>
<reference evidence="12 13" key="1">
    <citation type="submission" date="2017-10" db="EMBL/GenBank/DDBJ databases">
        <title>Genomics of the genus Arcobacter.</title>
        <authorList>
            <person name="Perez-Cataluna A."/>
            <person name="Figueras M.J."/>
        </authorList>
    </citation>
    <scope>NUCLEOTIDE SEQUENCE [LARGE SCALE GENOMIC DNA]</scope>
    <source>
        <strain evidence="12 13">CECT 8441</strain>
    </source>
</reference>
<keyword evidence="8 10" id="KW-0067">ATP-binding</keyword>
<dbReference type="AlphaFoldDB" id="A0A4Q1ALA1"/>
<comment type="similarity">
    <text evidence="2 10">Belongs to the HsdR family.</text>
</comment>
<dbReference type="InterPro" id="IPR004473">
    <property type="entry name" value="Restrct_endonuc_typeI_HsdR"/>
</dbReference>
<comment type="caution">
    <text evidence="12">The sequence shown here is derived from an EMBL/GenBank/DDBJ whole genome shotgun (WGS) entry which is preliminary data.</text>
</comment>
<evidence type="ECO:0000256" key="10">
    <source>
        <dbReference type="RuleBase" id="RU364115"/>
    </source>
</evidence>
<keyword evidence="5 10" id="KW-0680">Restriction system</keyword>
<keyword evidence="9 10" id="KW-0238">DNA-binding</keyword>
<dbReference type="GO" id="GO:0003677">
    <property type="term" value="F:DNA binding"/>
    <property type="evidence" value="ECO:0007669"/>
    <property type="project" value="UniProtKB-KW"/>
</dbReference>
<evidence type="ECO:0000256" key="8">
    <source>
        <dbReference type="ARBA" id="ARBA00022840"/>
    </source>
</evidence>
<dbReference type="Pfam" id="PF22679">
    <property type="entry name" value="T1R_D3-like"/>
    <property type="match status" value="1"/>
</dbReference>
<evidence type="ECO:0000256" key="5">
    <source>
        <dbReference type="ARBA" id="ARBA00022747"/>
    </source>
</evidence>
<evidence type="ECO:0000256" key="2">
    <source>
        <dbReference type="ARBA" id="ARBA00008598"/>
    </source>
</evidence>
<dbReference type="CDD" id="cd18030">
    <property type="entry name" value="DEXHc_RE_I_HsdR"/>
    <property type="match status" value="1"/>
</dbReference>
<keyword evidence="7 10" id="KW-0378">Hydrolase</keyword>
<dbReference type="PANTHER" id="PTHR30195:SF15">
    <property type="entry name" value="TYPE I RESTRICTION ENZYME HINDI ENDONUCLEASE SUBUNIT"/>
    <property type="match status" value="1"/>
</dbReference>
<evidence type="ECO:0000256" key="9">
    <source>
        <dbReference type="ARBA" id="ARBA00023125"/>
    </source>
</evidence>
<dbReference type="PANTHER" id="PTHR30195">
    <property type="entry name" value="TYPE I SITE-SPECIFIC DEOXYRIBONUCLEASE PROTEIN SUBUNIT M AND R"/>
    <property type="match status" value="1"/>
</dbReference>
<name>A0A4Q1ALA1_9BACT</name>
<proteinExistence type="inferred from homology"/>
<dbReference type="Pfam" id="PF18766">
    <property type="entry name" value="SWI2_SNF2"/>
    <property type="match status" value="1"/>
</dbReference>
<evidence type="ECO:0000256" key="4">
    <source>
        <dbReference type="ARBA" id="ARBA00022741"/>
    </source>
</evidence>
<sequence>MNNFYEDNLEQAIIQIFENDLAYEYKSGIDIAPEAVESARDDFHEVILKEKFFESLKRINPTIAKDILEDVFKQIIHPNSPMMSENNKTFHKYLVEGVDVVYKDKDGNDKGDKVYLFDFKDISKNEFLIVNQFTIVEFDERRPDLIVFINGLPLVVFELKSLSNEKVGCEKAYNQLQTYKQKVPSLFNTNAFLVISDGVNAKAGTISSNFERFSAWKSVDGVKLNSHIQIETLLLGMFEKSRLLDIIKNFIVFVEDGVKSTKILSAYHQYFAVKKAVDSTVNSILEKSKKAGLVWHTQGSGKSLSMVFYTSSIIQALKNPTVIILTDRNDLDMQLFTTFSKANSILRQTPIQIEDKDDLREKLNRESGGIIFTTIQKFALKDDEVQIECLSDRRDIILIADEAHRSQYGLEAKVDTKTGKISYGYAKHIRDALPNATLIGFTGTPIENSDKSTREIFGDEVDIYDMTQAVEDGSTVKIYYESRIAKLKLDEKVLNEIDEEYEKLEDEGAPIELLDESKRKFTKLEEIVGDTHRLEMLAMDIVTHYENREIILASKFLDKAMIVCMNRKIAVNLYEQIIKLRPNWHSDDMDKGKIKVVMTSSASDDELLKKYETTKDDRVYLAKRIKDINDELKIVIVVDMWLTGFDVPSMSTMYIDKPMKSHNLMQAIARVNRVFKDKVGGLVVDYIGIMGSLKEALQTYTRRDVDKVELNLDAAFHKLEDALTFLRKLFSAFDYSGFKSGSDKDRLTLIGDGVEHVLIESYGEENIKKEFNKKVSELNAAQTLCNSMLDDDMKLEIAYFKAVKSALNKLEGKEFNLKEINQRVLSLVKDSIQKDSILELNDILGIKQSELDIFNEEFLKEISSMKRKNIALELLKRLLSNKIKAYEKTNLVQSEKFSFLMNEVMNKYNNKALTNAEVIDELLKMSKDMMEDFLKGNELGLTDEEKSFYDALTKFDTVKEAMGESVLKELAVELTKTIQNSKTIDWQYKENTRARMRREVKRLLKKYKYPPDNAVEALALVIKQVELSCLKDEENI</sequence>
<comment type="catalytic activity">
    <reaction evidence="1 10">
        <text>Endonucleolytic cleavage of DNA to give random double-stranded fragments with terminal 5'-phosphates, ATP is simultaneously hydrolyzed.</text>
        <dbReference type="EC" id="3.1.21.3"/>
    </reaction>
</comment>
<dbReference type="EMBL" id="PDKK01000005">
    <property type="protein sequence ID" value="RXK05920.1"/>
    <property type="molecule type" value="Genomic_DNA"/>
</dbReference>
<dbReference type="InterPro" id="IPR021810">
    <property type="entry name" value="T1RH-like_C"/>
</dbReference>
<dbReference type="Gene3D" id="3.90.1570.50">
    <property type="match status" value="1"/>
</dbReference>
<dbReference type="InterPro" id="IPR055180">
    <property type="entry name" value="HsdR_RecA-like_helicase_dom_2"/>
</dbReference>
<dbReference type="Pfam" id="PF04313">
    <property type="entry name" value="HSDR_N"/>
    <property type="match status" value="1"/>
</dbReference>
<dbReference type="GO" id="GO:0009035">
    <property type="term" value="F:type I site-specific deoxyribonuclease activity"/>
    <property type="evidence" value="ECO:0007669"/>
    <property type="project" value="UniProtKB-EC"/>
</dbReference>
<dbReference type="InterPro" id="IPR014001">
    <property type="entry name" value="Helicase_ATP-bd"/>
</dbReference>
<dbReference type="CDD" id="cd22332">
    <property type="entry name" value="HsdR_N"/>
    <property type="match status" value="1"/>
</dbReference>
<dbReference type="InterPro" id="IPR027417">
    <property type="entry name" value="P-loop_NTPase"/>
</dbReference>
<keyword evidence="12" id="KW-0347">Helicase</keyword>
<dbReference type="PROSITE" id="PS51192">
    <property type="entry name" value="HELICASE_ATP_BIND_1"/>
    <property type="match status" value="1"/>
</dbReference>
<evidence type="ECO:0000256" key="6">
    <source>
        <dbReference type="ARBA" id="ARBA00022759"/>
    </source>
</evidence>
<keyword evidence="13" id="KW-1185">Reference proteome</keyword>
<dbReference type="GO" id="GO:0004386">
    <property type="term" value="F:helicase activity"/>
    <property type="evidence" value="ECO:0007669"/>
    <property type="project" value="UniProtKB-KW"/>
</dbReference>
<dbReference type="GO" id="GO:0009307">
    <property type="term" value="P:DNA restriction-modification system"/>
    <property type="evidence" value="ECO:0007669"/>
    <property type="project" value="UniProtKB-KW"/>
</dbReference>
<evidence type="ECO:0000313" key="12">
    <source>
        <dbReference type="EMBL" id="RXK05920.1"/>
    </source>
</evidence>
<dbReference type="SUPFAM" id="SSF52540">
    <property type="entry name" value="P-loop containing nucleoside triphosphate hydrolases"/>
    <property type="match status" value="2"/>
</dbReference>